<feature type="signal peptide" evidence="6">
    <location>
        <begin position="1"/>
        <end position="18"/>
    </location>
</feature>
<dbReference type="InterPro" id="IPR039005">
    <property type="entry name" value="CSPG_rpt"/>
</dbReference>
<dbReference type="AlphaFoldDB" id="A0A336K2C1"/>
<evidence type="ECO:0000259" key="7">
    <source>
        <dbReference type="PROSITE" id="PS50025"/>
    </source>
</evidence>
<proteinExistence type="predicted"/>
<dbReference type="PROSITE" id="PS51854">
    <property type="entry name" value="CSPG"/>
    <property type="match status" value="1"/>
</dbReference>
<dbReference type="SMART" id="SM00282">
    <property type="entry name" value="LamG"/>
    <property type="match status" value="2"/>
</dbReference>
<dbReference type="OMA" id="FRIVFFR"/>
<feature type="chain" id="PRO_5033342534" evidence="6">
    <location>
        <begin position="19"/>
        <end position="1109"/>
    </location>
</feature>
<evidence type="ECO:0000256" key="6">
    <source>
        <dbReference type="SAM" id="SignalP"/>
    </source>
</evidence>
<dbReference type="CDD" id="cd00110">
    <property type="entry name" value="LamG"/>
    <property type="match status" value="2"/>
</dbReference>
<evidence type="ECO:0000256" key="5">
    <source>
        <dbReference type="PROSITE-ProRule" id="PRU01201"/>
    </source>
</evidence>
<evidence type="ECO:0000313" key="9">
    <source>
        <dbReference type="EMBL" id="SSX18044.1"/>
    </source>
</evidence>
<reference evidence="9" key="2">
    <citation type="submission" date="2018-07" db="EMBL/GenBank/DDBJ databases">
        <authorList>
            <person name="Quirk P.G."/>
            <person name="Krulwich T.A."/>
        </authorList>
    </citation>
    <scope>NUCLEOTIDE SEQUENCE</scope>
</reference>
<keyword evidence="2" id="KW-0677">Repeat</keyword>
<dbReference type="Pfam" id="PF02210">
    <property type="entry name" value="Laminin_G_2"/>
    <property type="match status" value="1"/>
</dbReference>
<keyword evidence="1 6" id="KW-0732">Signal</keyword>
<evidence type="ECO:0000256" key="1">
    <source>
        <dbReference type="ARBA" id="ARBA00022729"/>
    </source>
</evidence>
<accession>A0A336K2C1</accession>
<dbReference type="InterPro" id="IPR001791">
    <property type="entry name" value="Laminin_G"/>
</dbReference>
<comment type="caution">
    <text evidence="4">Lacks conserved residue(s) required for the propagation of feature annotation.</text>
</comment>
<feature type="domain" description="Laminin G" evidence="7">
    <location>
        <begin position="18"/>
        <end position="191"/>
    </location>
</feature>
<evidence type="ECO:0000256" key="4">
    <source>
        <dbReference type="PROSITE-ProRule" id="PRU00122"/>
    </source>
</evidence>
<evidence type="ECO:0000256" key="3">
    <source>
        <dbReference type="ARBA" id="ARBA00023180"/>
    </source>
</evidence>
<feature type="repeat" description="CSPG" evidence="5">
    <location>
        <begin position="492"/>
        <end position="587"/>
    </location>
</feature>
<dbReference type="PROSITE" id="PS50025">
    <property type="entry name" value="LAM_G_DOMAIN"/>
    <property type="match status" value="1"/>
</dbReference>
<dbReference type="Gene3D" id="2.60.120.200">
    <property type="match status" value="2"/>
</dbReference>
<dbReference type="Pfam" id="PF00054">
    <property type="entry name" value="Laminin_G_1"/>
    <property type="match status" value="1"/>
</dbReference>
<protein>
    <submittedName>
        <fullName evidence="8">CSON006659 protein</fullName>
    </submittedName>
</protein>
<dbReference type="EMBL" id="UFQS01000024">
    <property type="protein sequence ID" value="SSW97658.1"/>
    <property type="molecule type" value="Genomic_DNA"/>
</dbReference>
<dbReference type="GO" id="GO:0009653">
    <property type="term" value="P:anatomical structure morphogenesis"/>
    <property type="evidence" value="ECO:0007669"/>
    <property type="project" value="TreeGrafter"/>
</dbReference>
<sequence>MSCFIISLLLFLSYTASAYKVSFFGESYINMPLQEAKLSTNIKLKFKTKYQNSLLLATFGRLDSCVLQLLSGKLRLSMKVSSHSIELYSPLNHIFNDDQWHDVSVFRYESNITLQIDSYFERQFLPPSVGSLNIHFGVYIGGLGDFSINSINSKFYFRGCMSDIYFNSINVLKRAKENALFVISKYISWTCEEEFDVNEEKSISFLKNDSYVFAEFSQIIDHYSLDIKTIEPDCTLIVGINAQYIILLEIIHGSLKLTFGTDSSKQIFFSDILISNGHWHSIKIDLNSTSIIISIDDQLTINEYKNEIQMKYSDWYIGGIPEENYKKIRSIQNIKYIHNGKEVYVDQIIFDLSFFVNDEKLNSILENIRFILHINITPVNDPPQIYYTKNKIFMLVENIAELLTTDYIRVEDTDSTPESLIYKVISPKIKTISGNFEINEHFVDSFSHKDVLDKRVHYIVSNDKRFEIFLEVSDGVKTSPIVALPVLLKPLQLKMVNNTGLVVSHVSATIISHSNLSFTTNSFNKSFDIFYNIIVQPQSGLIERKRIIDDMWIEVRSFTNRQLDAGQIRYKHVNGTPFQDEFKFIVKCFSFVSQIFDFRIKFTKFHLTVENEKELIIKGKKYTHISSNILKYRTVPQEIDSNTIIYMIMKSPTYGYIKTDKILKEKDQFTQDDLNNNRVTYALHQTTYSNFTDKLIYSINALKCREVNGTLLINYEVDESLKLENIFRTHEKIQVEEGGQATISRINFPIFLNKFHKLNFLVSTKPKHGIICKYFPQTTKKEIILFSLSALNAGYILYCHDDSESQYDNFEVLISSKTEKDFQYIASIEVDVKLINDNEPFRTTNKSLSVVKGQKKIITKDTLTYEDHDLNVFAKDIVYRILSISNGDIYLRDTLVTEFSQEEININVVSFKHNERKPDIGEILFAVSDGFHEINGFLITEASNEFIKLSENSKSIQQGTSVILNEDFLALSINFDIHPTLIKYKVISEPIFGKLYKNNINQSIDDNFIVTDFTQYDIHSKNLQYLNINQTFHDSVRLRVKCNELQAETTLNFHIYPPSYWNALIIKNNRDVYVEQGNSVNITNFELEVNSMFSFFITLLKYFNKTILI</sequence>
<gene>
    <name evidence="8" type="primary">CSON006659</name>
</gene>
<evidence type="ECO:0000256" key="2">
    <source>
        <dbReference type="ARBA" id="ARBA00022737"/>
    </source>
</evidence>
<dbReference type="PANTHER" id="PTHR45739">
    <property type="entry name" value="MATRIX PROTEIN, PUTATIVE-RELATED"/>
    <property type="match status" value="1"/>
</dbReference>
<dbReference type="InterPro" id="IPR051561">
    <property type="entry name" value="FRAS1_ECM"/>
</dbReference>
<dbReference type="VEuPathDB" id="VectorBase:CSON006659"/>
<dbReference type="InterPro" id="IPR013320">
    <property type="entry name" value="ConA-like_dom_sf"/>
</dbReference>
<evidence type="ECO:0000313" key="8">
    <source>
        <dbReference type="EMBL" id="SSW97658.1"/>
    </source>
</evidence>
<organism evidence="8">
    <name type="scientific">Culicoides sonorensis</name>
    <name type="common">Biting midge</name>
    <dbReference type="NCBI Taxonomy" id="179676"/>
    <lineage>
        <taxon>Eukaryota</taxon>
        <taxon>Metazoa</taxon>
        <taxon>Ecdysozoa</taxon>
        <taxon>Arthropoda</taxon>
        <taxon>Hexapoda</taxon>
        <taxon>Insecta</taxon>
        <taxon>Pterygota</taxon>
        <taxon>Neoptera</taxon>
        <taxon>Endopterygota</taxon>
        <taxon>Diptera</taxon>
        <taxon>Nematocera</taxon>
        <taxon>Chironomoidea</taxon>
        <taxon>Ceratopogonidae</taxon>
        <taxon>Ceratopogoninae</taxon>
        <taxon>Culicoides</taxon>
        <taxon>Monoculicoides</taxon>
    </lineage>
</organism>
<reference evidence="8" key="1">
    <citation type="submission" date="2018-04" db="EMBL/GenBank/DDBJ databases">
        <authorList>
            <person name="Go L.Y."/>
            <person name="Mitchell J.A."/>
        </authorList>
    </citation>
    <scope>NUCLEOTIDE SEQUENCE</scope>
    <source>
        <tissue evidence="8">Whole organism</tissue>
    </source>
</reference>
<name>A0A336K2C1_CULSO</name>
<dbReference type="EMBL" id="UFQT01000024">
    <property type="protein sequence ID" value="SSX18044.1"/>
    <property type="molecule type" value="Genomic_DNA"/>
</dbReference>
<dbReference type="PANTHER" id="PTHR45739:SF12">
    <property type="entry name" value="CHONDROITIN SULFATE PROTEOGLYCAN 4-LIKE ISOFORM X2"/>
    <property type="match status" value="1"/>
</dbReference>
<keyword evidence="3" id="KW-0325">Glycoprotein</keyword>
<dbReference type="SUPFAM" id="SSF49899">
    <property type="entry name" value="Concanavalin A-like lectins/glucanases"/>
    <property type="match status" value="2"/>
</dbReference>
<dbReference type="Pfam" id="PF16184">
    <property type="entry name" value="Cadherin_3"/>
    <property type="match status" value="4"/>
</dbReference>